<dbReference type="PANTHER" id="PTHR32114">
    <property type="entry name" value="ABC TRANSPORTER ABCH.3"/>
    <property type="match status" value="1"/>
</dbReference>
<dbReference type="GO" id="GO:0006302">
    <property type="term" value="P:double-strand break repair"/>
    <property type="evidence" value="ECO:0007669"/>
    <property type="project" value="InterPro"/>
</dbReference>
<dbReference type="Pfam" id="PF13558">
    <property type="entry name" value="SbcC_Walker_B"/>
    <property type="match status" value="1"/>
</dbReference>
<dbReference type="SUPFAM" id="SSF52540">
    <property type="entry name" value="P-loop containing nucleoside triphosphate hydrolases"/>
    <property type="match status" value="1"/>
</dbReference>
<feature type="coiled-coil region" evidence="4">
    <location>
        <begin position="601"/>
        <end position="671"/>
    </location>
</feature>
<dbReference type="AlphaFoldDB" id="A0A949NIY2"/>
<evidence type="ECO:0000259" key="5">
    <source>
        <dbReference type="Pfam" id="PF13476"/>
    </source>
</evidence>
<proteinExistence type="inferred from homology"/>
<comment type="caution">
    <text evidence="6">The sequence shown here is derived from an EMBL/GenBank/DDBJ whole genome shotgun (WGS) entry which is preliminary data.</text>
</comment>
<evidence type="ECO:0000256" key="1">
    <source>
        <dbReference type="ARBA" id="ARBA00006930"/>
    </source>
</evidence>
<evidence type="ECO:0000256" key="4">
    <source>
        <dbReference type="SAM" id="Coils"/>
    </source>
</evidence>
<evidence type="ECO:0000313" key="7">
    <source>
        <dbReference type="Proteomes" id="UP000712157"/>
    </source>
</evidence>
<reference evidence="6" key="1">
    <citation type="submission" date="2021-06" db="EMBL/GenBank/DDBJ databases">
        <title>Description of novel taxa of the family Lachnospiraceae.</title>
        <authorList>
            <person name="Chaplin A.V."/>
            <person name="Sokolova S.R."/>
            <person name="Pikina A.P."/>
            <person name="Korzhanova M."/>
            <person name="Belova V."/>
            <person name="Korostin D."/>
            <person name="Efimov B.A."/>
        </authorList>
    </citation>
    <scope>NUCLEOTIDE SEQUENCE</scope>
    <source>
        <strain evidence="6">ASD5720</strain>
    </source>
</reference>
<accession>A0A949NIY2</accession>
<dbReference type="InterPro" id="IPR038729">
    <property type="entry name" value="Rad50/SbcC_AAA"/>
</dbReference>
<keyword evidence="4" id="KW-0175">Coiled coil</keyword>
<gene>
    <name evidence="6" type="ORF">KTH89_21005</name>
</gene>
<dbReference type="InterPro" id="IPR027417">
    <property type="entry name" value="P-loop_NTPase"/>
</dbReference>
<evidence type="ECO:0000256" key="2">
    <source>
        <dbReference type="ARBA" id="ARBA00011322"/>
    </source>
</evidence>
<feature type="coiled-coil region" evidence="4">
    <location>
        <begin position="383"/>
        <end position="424"/>
    </location>
</feature>
<protein>
    <recommendedName>
        <fullName evidence="3">Nuclease SbcCD subunit C</fullName>
    </recommendedName>
</protein>
<feature type="domain" description="Rad50/SbcC-type AAA" evidence="5">
    <location>
        <begin position="6"/>
        <end position="210"/>
    </location>
</feature>
<name>A0A949NIY2_9FIRM</name>
<dbReference type="EMBL" id="JAHQCW010000047">
    <property type="protein sequence ID" value="MBU9739020.1"/>
    <property type="molecule type" value="Genomic_DNA"/>
</dbReference>
<dbReference type="PANTHER" id="PTHR32114:SF2">
    <property type="entry name" value="ABC TRANSPORTER ABCH.3"/>
    <property type="match status" value="1"/>
</dbReference>
<keyword evidence="7" id="KW-1185">Reference proteome</keyword>
<dbReference type="Pfam" id="PF13476">
    <property type="entry name" value="AAA_23"/>
    <property type="match status" value="1"/>
</dbReference>
<feature type="coiled-coil region" evidence="4">
    <location>
        <begin position="192"/>
        <end position="244"/>
    </location>
</feature>
<comment type="similarity">
    <text evidence="1">Belongs to the SMC family. SbcC subfamily.</text>
</comment>
<feature type="coiled-coil region" evidence="4">
    <location>
        <begin position="283"/>
        <end position="343"/>
    </location>
</feature>
<evidence type="ECO:0000313" key="6">
    <source>
        <dbReference type="EMBL" id="MBU9739020.1"/>
    </source>
</evidence>
<dbReference type="Proteomes" id="UP000712157">
    <property type="component" value="Unassembled WGS sequence"/>
</dbReference>
<comment type="subunit">
    <text evidence="2">Heterodimer of SbcC and SbcD.</text>
</comment>
<feature type="coiled-coil region" evidence="4">
    <location>
        <begin position="470"/>
        <end position="497"/>
    </location>
</feature>
<dbReference type="RefSeq" id="WP_238722975.1">
    <property type="nucleotide sequence ID" value="NZ_JAHQCW010000047.1"/>
</dbReference>
<organism evidence="6 7">
    <name type="scientific">Diplocloster agilis</name>
    <dbReference type="NCBI Taxonomy" id="2850323"/>
    <lineage>
        <taxon>Bacteria</taxon>
        <taxon>Bacillati</taxon>
        <taxon>Bacillota</taxon>
        <taxon>Clostridia</taxon>
        <taxon>Lachnospirales</taxon>
        <taxon>Lachnospiraceae</taxon>
        <taxon>Diplocloster</taxon>
    </lineage>
</organism>
<dbReference type="Gene3D" id="3.40.50.300">
    <property type="entry name" value="P-loop containing nucleotide triphosphate hydrolases"/>
    <property type="match status" value="2"/>
</dbReference>
<sequence>MKPVNLTISAWGPYKDREVIEFDNVARKGLFLISGPTGAGKTTIFDAITFALYGNVSGSIRETRQLRSDFAQPETDTYVELTFLHKGEKYRIRRTPEYERPKRKGSGMLLAKPTVLLTMPDGKEYDRLLDVKAKVEELLGLDYGQFKQISMLAQGEYTQLLVAEPKERRKILSKIFDLNIYQQLKFSLRDRERRLKEQMTELINKIDEALSAVVTDREDWLTAYRSENRNYQELSRILQELIRDDREFRRVQKERWERLEKEENAMVAEYTRARQTNQLFAQLSQVKEELSCLQSRQEETEQKKERLSSAGRARLVRPYEVAYEKAEQQQKEAEEKLGKARESWARISQEAQALELEKQKLLPEGEEHLASYLTECQERLTHISLLEEQQKQLRQTEQKLSQKQKEYLRLEAQEERKRKRYEEKDRAYRRAAIGLAAQELKDGEPCPLCGSTEHPKKARVTKEVPDEETLKRLKQEHQDIKDQLAAVQQDAAGLKGERDRTKLTVEQHLILAKVAADQDVPALRKDISHQIRDLEKLQKALRASQLKTEGQRTILEHMEEELPEAMKNLEQARKEFLKILSRQGYENPDSYRFSFLDEKTAGALDREIRSYEQQLHLAQENQKRLERETKGKEIKDLTELSKALEEKRREKQKLSKEKETLAARLEGNRRASLSLGEKLGEWDQKNDLFGKVSDLAQVTRGDGKNHLKLLFEDYVSGSYFDQVLYAANFRLRDMTTGRYELSRIDRAAHGHDSLELMVFDAHTGKYRPVRTLSGGEAFQAALSLALGTTDVIQNHMGGIEIETLFVDEGFGSLDSEALDQAVRTLMSLVEGDRLIGIISHVGELKERLDNQIEVVRTPAGSHIRT</sequence>
<evidence type="ECO:0000256" key="3">
    <source>
        <dbReference type="ARBA" id="ARBA00013368"/>
    </source>
</evidence>
<dbReference type="GO" id="GO:0016887">
    <property type="term" value="F:ATP hydrolysis activity"/>
    <property type="evidence" value="ECO:0007669"/>
    <property type="project" value="InterPro"/>
</dbReference>